<protein>
    <submittedName>
        <fullName evidence="1">Threonine-phosphate decarboxylase</fullName>
        <ecNumber evidence="1">4.1.1.81</ecNumber>
    </submittedName>
</protein>
<dbReference type="Proteomes" id="UP000526786">
    <property type="component" value="Unassembled WGS sequence"/>
</dbReference>
<keyword evidence="1" id="KW-0456">Lyase</keyword>
<organism evidence="1 2">
    <name type="scientific">Candidatus Nitrosomaritimum aestuariumsis</name>
    <dbReference type="NCBI Taxonomy" id="3342354"/>
    <lineage>
        <taxon>Archaea</taxon>
        <taxon>Nitrososphaerota</taxon>
        <taxon>Nitrososphaeria</taxon>
        <taxon>Nitrosopumilales</taxon>
        <taxon>Nitrosopumilaceae</taxon>
        <taxon>Candidatus Nitrosomaritimum</taxon>
    </lineage>
</organism>
<dbReference type="EMBL" id="JACENC010000045">
    <property type="protein sequence ID" value="MBA4453511.1"/>
    <property type="molecule type" value="Genomic_DNA"/>
</dbReference>
<proteinExistence type="predicted"/>
<evidence type="ECO:0000313" key="2">
    <source>
        <dbReference type="Proteomes" id="UP000526786"/>
    </source>
</evidence>
<name>A0AC60W1V0_9ARCH</name>
<comment type="caution">
    <text evidence="1">The sequence shown here is derived from an EMBL/GenBank/DDBJ whole genome shotgun (WGS) entry which is preliminary data.</text>
</comment>
<reference evidence="1 2" key="1">
    <citation type="journal article" date="2020" name="Appl. Environ. Microbiol.">
        <title>Genomic Characteristics of a Novel Species of Ammonia-Oxidizing Archaea from the Jiulong River Estuary.</title>
        <authorList>
            <person name="Zou D."/>
            <person name="Wan R."/>
            <person name="Han L."/>
            <person name="Xu M.N."/>
            <person name="Liu Y."/>
            <person name="Liu H."/>
            <person name="Kao S.J."/>
            <person name="Li M."/>
        </authorList>
    </citation>
    <scope>NUCLEOTIDE SEQUENCE [LARGE SCALE GENOMIC DNA]</scope>
    <source>
        <strain evidence="1">W2bin3</strain>
    </source>
</reference>
<sequence length="357" mass="40048">MKLDSTIISHKPVPHGGIYSISNPNPDILDFSSNINPLGPSPRAVKSIKSNLKILPVYPDPESSDLRKILQKYTKIHSSQIVVGNGATEIIYNFCRAFLSSKTKVLIPIPTFGEYEAAARLSGAKITFFKTFDLEKDIDNFISKLPHNGCIFICNPNNPTGHLISKNNLKKIILQAKKNNSLVFVDECFIELVPQHDESILDMIPKNDNLIILRSLTKSFGLAGIRIGYGVSSKKIISILNKIKIPWNVSGLAQQAAKESLSTSNYLTKSKKIISQELDFLKTNISKLDKFDCYDSVTNFILIKTKLDSTVLQKKLLQKKILIRNCSNIRGLDHNFIRIAVKTRSENQKLLRALREI</sequence>
<dbReference type="EC" id="4.1.1.81" evidence="1"/>
<evidence type="ECO:0000313" key="1">
    <source>
        <dbReference type="EMBL" id="MBA4453511.1"/>
    </source>
</evidence>
<gene>
    <name evidence="1" type="ORF">H2B05_01020</name>
</gene>
<accession>A0AC60W1V0</accession>